<organism evidence="2 3">
    <name type="scientific">Caerostris darwini</name>
    <dbReference type="NCBI Taxonomy" id="1538125"/>
    <lineage>
        <taxon>Eukaryota</taxon>
        <taxon>Metazoa</taxon>
        <taxon>Ecdysozoa</taxon>
        <taxon>Arthropoda</taxon>
        <taxon>Chelicerata</taxon>
        <taxon>Arachnida</taxon>
        <taxon>Araneae</taxon>
        <taxon>Araneomorphae</taxon>
        <taxon>Entelegynae</taxon>
        <taxon>Araneoidea</taxon>
        <taxon>Araneidae</taxon>
        <taxon>Caerostris</taxon>
    </lineage>
</organism>
<evidence type="ECO:0000256" key="1">
    <source>
        <dbReference type="SAM" id="MobiDB-lite"/>
    </source>
</evidence>
<dbReference type="EMBL" id="BPLQ01013035">
    <property type="protein sequence ID" value="GIY69425.1"/>
    <property type="molecule type" value="Genomic_DNA"/>
</dbReference>
<proteinExistence type="predicted"/>
<dbReference type="AlphaFoldDB" id="A0AAV4VHI7"/>
<gene>
    <name evidence="2" type="ORF">CDAR_470851</name>
</gene>
<name>A0AAV4VHI7_9ARAC</name>
<reference evidence="2 3" key="1">
    <citation type="submission" date="2021-06" db="EMBL/GenBank/DDBJ databases">
        <title>Caerostris darwini draft genome.</title>
        <authorList>
            <person name="Kono N."/>
            <person name="Arakawa K."/>
        </authorList>
    </citation>
    <scope>NUCLEOTIDE SEQUENCE [LARGE SCALE GENOMIC DNA]</scope>
</reference>
<dbReference type="Proteomes" id="UP001054837">
    <property type="component" value="Unassembled WGS sequence"/>
</dbReference>
<evidence type="ECO:0000313" key="2">
    <source>
        <dbReference type="EMBL" id="GIY69425.1"/>
    </source>
</evidence>
<protein>
    <submittedName>
        <fullName evidence="2">Uncharacterized protein</fullName>
    </submittedName>
</protein>
<feature type="region of interest" description="Disordered" evidence="1">
    <location>
        <begin position="1"/>
        <end position="22"/>
    </location>
</feature>
<comment type="caution">
    <text evidence="2">The sequence shown here is derived from an EMBL/GenBank/DDBJ whole genome shotgun (WGS) entry which is preliminary data.</text>
</comment>
<feature type="region of interest" description="Disordered" evidence="1">
    <location>
        <begin position="61"/>
        <end position="84"/>
    </location>
</feature>
<sequence length="165" mass="18239">MRFAMNTEDYGSNVQKHHGDAVPVQPAVFTKEEPREFYPQPSASADIVIKDEFVVSSEDYTGSSALVPPSTAPTSHNIQKNNEDVVPVQPTVVIKKEPIEYVPEPFPHEDKGIQNVKKVNSDAVSLQPAVVVKEEPRSKMSSPFPIKTTSGLLLLYHHPLIPPLM</sequence>
<accession>A0AAV4VHI7</accession>
<keyword evidence="3" id="KW-1185">Reference proteome</keyword>
<evidence type="ECO:0000313" key="3">
    <source>
        <dbReference type="Proteomes" id="UP001054837"/>
    </source>
</evidence>